<proteinExistence type="predicted"/>
<accession>A0A176WLW3</accession>
<feature type="compositionally biased region" description="Basic and acidic residues" evidence="1">
    <location>
        <begin position="183"/>
        <end position="193"/>
    </location>
</feature>
<evidence type="ECO:0000313" key="6">
    <source>
        <dbReference type="Proteomes" id="UP001162541"/>
    </source>
</evidence>
<dbReference type="CDD" id="cd22157">
    <property type="entry name" value="F-box_AtFBW1-like"/>
    <property type="match status" value="1"/>
</dbReference>
<evidence type="ECO:0000259" key="2">
    <source>
        <dbReference type="SMART" id="SM00256"/>
    </source>
</evidence>
<dbReference type="InterPro" id="IPR036047">
    <property type="entry name" value="F-box-like_dom_sf"/>
</dbReference>
<dbReference type="InterPro" id="IPR015915">
    <property type="entry name" value="Kelch-typ_b-propeller"/>
</dbReference>
<evidence type="ECO:0000313" key="5">
    <source>
        <dbReference type="Proteomes" id="UP000077202"/>
    </source>
</evidence>
<evidence type="ECO:0000313" key="4">
    <source>
        <dbReference type="EMBL" id="OAE33603.1"/>
    </source>
</evidence>
<dbReference type="Proteomes" id="UP001162541">
    <property type="component" value="Chromosome 1"/>
</dbReference>
<reference evidence="4 5" key="1">
    <citation type="submission" date="2016-03" db="EMBL/GenBank/DDBJ databases">
        <title>Mechanisms controlling the formation of the plant cell surface in tip-growing cells are functionally conserved among land plants.</title>
        <authorList>
            <person name="Honkanen S."/>
            <person name="Jones V.A."/>
            <person name="Morieri G."/>
            <person name="Champion C."/>
            <person name="Hetherington A.J."/>
            <person name="Kelly S."/>
            <person name="Saint-Marcoux D."/>
            <person name="Proust H."/>
            <person name="Prescott H."/>
            <person name="Dolan L."/>
        </authorList>
    </citation>
    <scope>NUCLEOTIDE SEQUENCE [LARGE SCALE GENOMIC DNA]</scope>
    <source>
        <strain evidence="5">cv. Tak-1 and cv. Tak-2</strain>
        <tissue evidence="4">Whole gametophyte</tissue>
    </source>
</reference>
<reference evidence="3" key="2">
    <citation type="journal article" date="2019" name="Curr. Biol.">
        <title>Chromatin organization in early land plants reveals an ancestral association between H3K27me3, transposons, and constitutive heterochromatin.</title>
        <authorList>
            <person name="Montgomery S.A."/>
            <person name="Tanizawa Y."/>
            <person name="Galik B."/>
            <person name="Wang N."/>
            <person name="Ito T."/>
            <person name="Mochizuki T."/>
            <person name="Akimcheva S."/>
            <person name="Bowman J."/>
            <person name="Cognat V."/>
            <person name="Drouard L."/>
            <person name="Ekker H."/>
            <person name="Houng S."/>
            <person name="Kohchi T."/>
            <person name="Lin S."/>
            <person name="Liu L.D."/>
            <person name="Nakamura Y."/>
            <person name="Valeeva L.R."/>
            <person name="Shakirov E.V."/>
            <person name="Shippen D.E."/>
            <person name="Wei W."/>
            <person name="Yagura M."/>
            <person name="Yamaoka S."/>
            <person name="Yamato K.T."/>
            <person name="Liu C."/>
            <person name="Berger F."/>
        </authorList>
    </citation>
    <scope>NUCLEOTIDE SEQUENCE [LARGE SCALE GENOMIC DNA]</scope>
    <source>
        <strain evidence="3">Tak-1</strain>
    </source>
</reference>
<dbReference type="InterPro" id="IPR006652">
    <property type="entry name" value="Kelch_1"/>
</dbReference>
<name>A0A176WLW3_MARPO</name>
<dbReference type="SMART" id="SM00612">
    <property type="entry name" value="Kelch"/>
    <property type="match status" value="2"/>
</dbReference>
<dbReference type="Pfam" id="PF01344">
    <property type="entry name" value="Kelch_1"/>
    <property type="match status" value="2"/>
</dbReference>
<dbReference type="SMART" id="SM00256">
    <property type="entry name" value="FBOX"/>
    <property type="match status" value="1"/>
</dbReference>
<dbReference type="SUPFAM" id="SSF50965">
    <property type="entry name" value="Galactose oxidase, central domain"/>
    <property type="match status" value="1"/>
</dbReference>
<keyword evidence="5" id="KW-1185">Reference proteome</keyword>
<evidence type="ECO:0000256" key="1">
    <source>
        <dbReference type="SAM" id="MobiDB-lite"/>
    </source>
</evidence>
<dbReference type="SUPFAM" id="SSF81383">
    <property type="entry name" value="F-box domain"/>
    <property type="match status" value="1"/>
</dbReference>
<dbReference type="AlphaFoldDB" id="A0A176WLW3"/>
<feature type="domain" description="F-box" evidence="2">
    <location>
        <begin position="244"/>
        <end position="283"/>
    </location>
</feature>
<evidence type="ECO:0000313" key="3">
    <source>
        <dbReference type="EMBL" id="BBN00436.1"/>
    </source>
</evidence>
<dbReference type="EMBL" id="LVLJ01000600">
    <property type="protein sequence ID" value="OAE33603.1"/>
    <property type="molecule type" value="Genomic_DNA"/>
</dbReference>
<dbReference type="PANTHER" id="PTHR47712:SF1">
    <property type="entry name" value="OS09G0555300 PROTEIN"/>
    <property type="match status" value="1"/>
</dbReference>
<dbReference type="Gene3D" id="1.20.1280.50">
    <property type="match status" value="1"/>
</dbReference>
<gene>
    <name evidence="4" type="ORF">AXG93_4019s1120</name>
    <name evidence="3" type="ORF">Mp_1g29160</name>
</gene>
<dbReference type="Gene3D" id="2.120.10.80">
    <property type="entry name" value="Kelch-type beta propeller"/>
    <property type="match status" value="2"/>
</dbReference>
<dbReference type="Proteomes" id="UP000077202">
    <property type="component" value="Unassembled WGS sequence"/>
</dbReference>
<protein>
    <recommendedName>
        <fullName evidence="2">F-box domain-containing protein</fullName>
    </recommendedName>
</protein>
<feature type="region of interest" description="Disordered" evidence="1">
    <location>
        <begin position="165"/>
        <end position="235"/>
    </location>
</feature>
<organism evidence="4 5">
    <name type="scientific">Marchantia polymorpha subsp. ruderalis</name>
    <dbReference type="NCBI Taxonomy" id="1480154"/>
    <lineage>
        <taxon>Eukaryota</taxon>
        <taxon>Viridiplantae</taxon>
        <taxon>Streptophyta</taxon>
        <taxon>Embryophyta</taxon>
        <taxon>Marchantiophyta</taxon>
        <taxon>Marchantiopsida</taxon>
        <taxon>Marchantiidae</taxon>
        <taxon>Marchantiales</taxon>
        <taxon>Marchantiaceae</taxon>
        <taxon>Marchantia</taxon>
    </lineage>
</organism>
<sequence>MVQIRLSKGRVPNAGTPFKFWGRFRLRLRRRCLVLRPKFRDSRTKFLKDIDSGEGHGGEHFDLRKMVRREKKGLRHLAQNWVLVGTGRWCKIARSRFLLKDSEDVKTKDRVACTDCGKAEGKEDAAEKANASLQVEGKTDKRWSFNRKVGRVNIASWVTGKGKRSLTRQPLIRQESEEEEETGESRQKNEGSSKVEGCFGCTGPRMWRSKEKGRKEAEEIVTPAEDSKTDTGNVMVREEGPPALPDDLLEMCLAWTPFVSLMRARAVCKKWRSLSLSPHFLQMRERIRSQEPWLFLFGLSRDGVCLGQIQALDPVSNTWHTIKAETLTGRLLYSVTAINSAIYVIGGCSTNSSSGSTRSDKSSVRTLKTVQVYTPLTGYWRKVCPMTTERASPVVGVFKQREKRTDEGSGREIGHRVGRGHLSRVSDPYIELHSLARRRVSERGSRRGGELAVFGAEDRGERNELGFSGNWESRARICDDTLDTSWRNSRVHGRDRVAKEQKRFGLIAVGGNGKWTEQLDSAEIYDPVTDRWREIASLPADHGTPCAGVVCKNSFYVYSQSNKLAAYDLEHEYWHSIQVSHGPARLLDYTPKLVSCKDRVFLLGVAWGVVAEGGHEMATRKIWELYQEPTFIGWVKVSQHPDAPLDWNAIFVADEEKIFGVEMFKIFGQMLDFVTVCRVSGSKPMGWERVSRMQMAMQEIDPSSCLTKTAVVVHL</sequence>
<dbReference type="InterPro" id="IPR001810">
    <property type="entry name" value="F-box_dom"/>
</dbReference>
<dbReference type="PANTHER" id="PTHR47712">
    <property type="entry name" value="OS09G0555300 PROTEIN"/>
    <property type="match status" value="1"/>
</dbReference>
<dbReference type="InterPro" id="IPR011043">
    <property type="entry name" value="Gal_Oxase/kelch_b-propeller"/>
</dbReference>
<dbReference type="Pfam" id="PF00646">
    <property type="entry name" value="F-box"/>
    <property type="match status" value="1"/>
</dbReference>
<dbReference type="EMBL" id="AP019866">
    <property type="protein sequence ID" value="BBN00436.1"/>
    <property type="molecule type" value="Genomic_DNA"/>
</dbReference>
<reference evidence="6" key="3">
    <citation type="journal article" date="2020" name="Curr. Biol.">
        <title>Chromatin organization in early land plants reveals an ancestral association between H3K27me3, transposons, and constitutive heterochromatin.</title>
        <authorList>
            <person name="Montgomery S.A."/>
            <person name="Tanizawa Y."/>
            <person name="Galik B."/>
            <person name="Wang N."/>
            <person name="Ito T."/>
            <person name="Mochizuki T."/>
            <person name="Akimcheva S."/>
            <person name="Bowman J.L."/>
            <person name="Cognat V."/>
            <person name="Marechal-Drouard L."/>
            <person name="Ekker H."/>
            <person name="Hong S.F."/>
            <person name="Kohchi T."/>
            <person name="Lin S.S."/>
            <person name="Liu L.D."/>
            <person name="Nakamura Y."/>
            <person name="Valeeva L.R."/>
            <person name="Shakirov E.V."/>
            <person name="Shippen D.E."/>
            <person name="Wei W.L."/>
            <person name="Yagura M."/>
            <person name="Yamaoka S."/>
            <person name="Yamato K.T."/>
            <person name="Liu C."/>
            <person name="Berger F."/>
        </authorList>
    </citation>
    <scope>NUCLEOTIDE SEQUENCE [LARGE SCALE GENOMIC DNA]</scope>
    <source>
        <strain evidence="6">Tak-1</strain>
    </source>
</reference>
<feature type="compositionally biased region" description="Basic and acidic residues" evidence="1">
    <location>
        <begin position="208"/>
        <end position="218"/>
    </location>
</feature>